<dbReference type="FunFam" id="3.30.200.20:FF:000429">
    <property type="entry name" value="Calcium/calmodulin-dependent protein kinase kinase"/>
    <property type="match status" value="1"/>
</dbReference>
<keyword evidence="7" id="KW-0808">Transferase</keyword>
<dbReference type="PANTHER" id="PTHR43895">
    <property type="entry name" value="CALCIUM/CALMODULIN-DEPENDENT PROTEIN KINASE KINASE-RELATED"/>
    <property type="match status" value="1"/>
</dbReference>
<evidence type="ECO:0000256" key="10">
    <source>
        <dbReference type="ARBA" id="ARBA00022840"/>
    </source>
</evidence>
<sequence>MFNSKILIAPHRISLIKNSAFTRGEARPPVEDDMVISQTTSVSATSQTSVTGRSSSGLAGVFHKSSCAGTSSSHSPKSGVHKEQHHRKNTHLKNSPQQQHYAGGVWSPSVVANNKISPASPPSQPTRRPASSPSVGRHELSDCSSGIQSLSTATLKSRTNSNQTESLHSQYPIRPHQNNPEAQNINPNTSKNIISTNINEDQTKILSSNQYNCRNQFQRSNSERPSPFSQRQEEESVHSPKLPGGQCQYITHKYPLTRKISNITVDSGRSSTSGTDDCIFDEEDEDFVDTAAPNRVSSLTSAADTVTSRRHSIACVDSTGHLDVPAYPCLDSAGDPRFHPLLGGASPGSNQRHLSRDSNDAGNSPDDALNDIHKEYESSLSPPATLSGASPNSSSAPVNVLSVRRAPKIVYSHSEDRLTASCNGQQRPIIPSLPYSPYGSPTASPRLRRQPTMETHRVSVSEGTGSYTQLNQYTLQDEIGKGSYGIVKLAYNEEDDVHYAMKILSKKKLMKKAGFFRRMPPSRDGSKKDASTPGGGSPARAERGPSRHPNPLERVYREIAILKKLDHPNVVKLVEVLDDPDEDKLYLVFELVERGEVMTVPCDTPFTEEQSRRYFVDIILGIEYLHYQKIIHRDVKPSNLLLGDDGHIKIADFGVSNEFSGGDASLTNTAGTPAFMAPESLRDDHHNFQGKALDIWAMGITLYCFTYGKVPFDEEFILGLHKKILKDDVRFPDTPRISDSLKDLILRMLDKNPSTRITLTELKVHPWVTCNGQFQLPSEEINCELITLTEEDMENVVKHVPKIETLIMVKKILKQRSFRNPYIGTRLSASVKAEFQKTGRSNSAPESFSHIMRRKVSSDANIDAPLFEDS</sequence>
<evidence type="ECO:0000256" key="11">
    <source>
        <dbReference type="ARBA" id="ARBA00022860"/>
    </source>
</evidence>
<evidence type="ECO:0000256" key="6">
    <source>
        <dbReference type="ARBA" id="ARBA00022553"/>
    </source>
</evidence>
<dbReference type="PROSITE" id="PS50011">
    <property type="entry name" value="PROTEIN_KINASE_DOM"/>
    <property type="match status" value="1"/>
</dbReference>
<feature type="region of interest" description="Disordered" evidence="16">
    <location>
        <begin position="217"/>
        <end position="246"/>
    </location>
</feature>
<keyword evidence="10 15" id="KW-0067">ATP-binding</keyword>
<dbReference type="EC" id="2.7.11.17" evidence="3"/>
<keyword evidence="11" id="KW-0112">Calmodulin-binding</keyword>
<dbReference type="SMART" id="SM00220">
    <property type="entry name" value="S_TKc"/>
    <property type="match status" value="1"/>
</dbReference>
<feature type="compositionally biased region" description="Basic and acidic residues" evidence="16">
    <location>
        <begin position="540"/>
        <end position="550"/>
    </location>
</feature>
<proteinExistence type="predicted"/>
<evidence type="ECO:0000259" key="17">
    <source>
        <dbReference type="PROSITE" id="PS50011"/>
    </source>
</evidence>
<dbReference type="InterPro" id="IPR017441">
    <property type="entry name" value="Protein_kinase_ATP_BS"/>
</dbReference>
<dbReference type="Pfam" id="PF00069">
    <property type="entry name" value="Pkinase"/>
    <property type="match status" value="1"/>
</dbReference>
<feature type="compositionally biased region" description="Polar residues" evidence="16">
    <location>
        <begin position="217"/>
        <end position="230"/>
    </location>
</feature>
<gene>
    <name evidence="18" type="ORF">RRG08_054229</name>
</gene>
<feature type="compositionally biased region" description="Low complexity" evidence="16">
    <location>
        <begin position="39"/>
        <end position="51"/>
    </location>
</feature>
<comment type="caution">
    <text evidence="18">The sequence shown here is derived from an EMBL/GenBank/DDBJ whole genome shotgun (WGS) entry which is preliminary data.</text>
</comment>
<dbReference type="Gene3D" id="3.30.200.20">
    <property type="entry name" value="Phosphorylase Kinase, domain 1"/>
    <property type="match status" value="1"/>
</dbReference>
<dbReference type="SUPFAM" id="SSF56112">
    <property type="entry name" value="Protein kinase-like (PK-like)"/>
    <property type="match status" value="1"/>
</dbReference>
<evidence type="ECO:0000313" key="18">
    <source>
        <dbReference type="EMBL" id="KAK3740206.1"/>
    </source>
</evidence>
<comment type="catalytic activity">
    <reaction evidence="14">
        <text>L-seryl-[protein] + ATP = O-phospho-L-seryl-[protein] + ADP + H(+)</text>
        <dbReference type="Rhea" id="RHEA:17989"/>
        <dbReference type="Rhea" id="RHEA-COMP:9863"/>
        <dbReference type="Rhea" id="RHEA-COMP:11604"/>
        <dbReference type="ChEBI" id="CHEBI:15378"/>
        <dbReference type="ChEBI" id="CHEBI:29999"/>
        <dbReference type="ChEBI" id="CHEBI:30616"/>
        <dbReference type="ChEBI" id="CHEBI:83421"/>
        <dbReference type="ChEBI" id="CHEBI:456216"/>
        <dbReference type="EC" id="2.7.11.17"/>
    </reaction>
</comment>
<feature type="binding site" evidence="15">
    <location>
        <position position="502"/>
    </location>
    <ligand>
        <name>ATP</name>
        <dbReference type="ChEBI" id="CHEBI:30616"/>
    </ligand>
</feature>
<keyword evidence="19" id="KW-1185">Reference proteome</keyword>
<feature type="region of interest" description="Disordered" evidence="16">
    <location>
        <begin position="39"/>
        <end position="58"/>
    </location>
</feature>
<evidence type="ECO:0000256" key="14">
    <source>
        <dbReference type="ARBA" id="ARBA00047430"/>
    </source>
</evidence>
<dbReference type="InterPro" id="IPR008271">
    <property type="entry name" value="Ser/Thr_kinase_AS"/>
</dbReference>
<evidence type="ECO:0000256" key="3">
    <source>
        <dbReference type="ARBA" id="ARBA00012434"/>
    </source>
</evidence>
<dbReference type="GO" id="GO:0031981">
    <property type="term" value="C:nuclear lumen"/>
    <property type="evidence" value="ECO:0007669"/>
    <property type="project" value="UniProtKB-ARBA"/>
</dbReference>
<evidence type="ECO:0000256" key="8">
    <source>
        <dbReference type="ARBA" id="ARBA00022741"/>
    </source>
</evidence>
<protein>
    <recommendedName>
        <fullName evidence="3">calcium/calmodulin-dependent protein kinase</fullName>
        <ecNumber evidence="3">2.7.11.17</ecNumber>
    </recommendedName>
</protein>
<dbReference type="GO" id="GO:0005516">
    <property type="term" value="F:calmodulin binding"/>
    <property type="evidence" value="ECO:0007669"/>
    <property type="project" value="UniProtKB-KW"/>
</dbReference>
<dbReference type="GO" id="GO:0004683">
    <property type="term" value="F:calcium/calmodulin-dependent protein kinase activity"/>
    <property type="evidence" value="ECO:0007669"/>
    <property type="project" value="UniProtKB-EC"/>
</dbReference>
<dbReference type="InterPro" id="IPR011009">
    <property type="entry name" value="Kinase-like_dom_sf"/>
</dbReference>
<dbReference type="AlphaFoldDB" id="A0AAE1CVW2"/>
<dbReference type="Proteomes" id="UP001283361">
    <property type="component" value="Unassembled WGS sequence"/>
</dbReference>
<dbReference type="PROSITE" id="PS00107">
    <property type="entry name" value="PROTEIN_KINASE_ATP"/>
    <property type="match status" value="1"/>
</dbReference>
<evidence type="ECO:0000256" key="1">
    <source>
        <dbReference type="ARBA" id="ARBA00004123"/>
    </source>
</evidence>
<comment type="subcellular location">
    <subcellularLocation>
        <location evidence="2">Cytoplasm</location>
    </subcellularLocation>
    <subcellularLocation>
        <location evidence="1">Nucleus</location>
    </subcellularLocation>
</comment>
<dbReference type="CDD" id="cd14118">
    <property type="entry name" value="STKc_CAMKK"/>
    <property type="match status" value="1"/>
</dbReference>
<feature type="domain" description="Protein kinase" evidence="17">
    <location>
        <begin position="473"/>
        <end position="768"/>
    </location>
</feature>
<evidence type="ECO:0000256" key="2">
    <source>
        <dbReference type="ARBA" id="ARBA00004496"/>
    </source>
</evidence>
<feature type="region of interest" description="Disordered" evidence="16">
    <location>
        <begin position="425"/>
        <end position="461"/>
    </location>
</feature>
<name>A0AAE1CVW2_9GAST</name>
<dbReference type="GO" id="GO:0061762">
    <property type="term" value="P:CAMKK-AMPK signaling cascade"/>
    <property type="evidence" value="ECO:0007669"/>
    <property type="project" value="TreeGrafter"/>
</dbReference>
<dbReference type="GO" id="GO:0005524">
    <property type="term" value="F:ATP binding"/>
    <property type="evidence" value="ECO:0007669"/>
    <property type="project" value="UniProtKB-UniRule"/>
</dbReference>
<feature type="region of interest" description="Disordered" evidence="16">
    <location>
        <begin position="65"/>
        <end position="193"/>
    </location>
</feature>
<evidence type="ECO:0000256" key="12">
    <source>
        <dbReference type="ARBA" id="ARBA00023242"/>
    </source>
</evidence>
<keyword evidence="6" id="KW-0597">Phosphoprotein</keyword>
<dbReference type="Gene3D" id="1.10.510.10">
    <property type="entry name" value="Transferase(Phosphotransferase) domain 1"/>
    <property type="match status" value="1"/>
</dbReference>
<feature type="compositionally biased region" description="Polar residues" evidence="16">
    <location>
        <begin position="142"/>
        <end position="169"/>
    </location>
</feature>
<feature type="region of interest" description="Disordered" evidence="16">
    <location>
        <begin position="340"/>
        <end position="399"/>
    </location>
</feature>
<evidence type="ECO:0000256" key="15">
    <source>
        <dbReference type="PROSITE-ProRule" id="PRU10141"/>
    </source>
</evidence>
<dbReference type="EMBL" id="JAWDGP010006482">
    <property type="protein sequence ID" value="KAK3740206.1"/>
    <property type="molecule type" value="Genomic_DNA"/>
</dbReference>
<feature type="compositionally biased region" description="Polar residues" evidence="16">
    <location>
        <begin position="378"/>
        <end position="397"/>
    </location>
</feature>
<evidence type="ECO:0000256" key="4">
    <source>
        <dbReference type="ARBA" id="ARBA00022490"/>
    </source>
</evidence>
<dbReference type="PANTHER" id="PTHR43895:SF164">
    <property type="entry name" value="CALCIUM_CALMODULIN-DEPENDENT PROTEIN KINASE KINASE"/>
    <property type="match status" value="1"/>
</dbReference>
<feature type="compositionally biased region" description="Low complexity" evidence="16">
    <location>
        <begin position="184"/>
        <end position="193"/>
    </location>
</feature>
<evidence type="ECO:0000256" key="16">
    <source>
        <dbReference type="SAM" id="MobiDB-lite"/>
    </source>
</evidence>
<dbReference type="GO" id="GO:0005737">
    <property type="term" value="C:cytoplasm"/>
    <property type="evidence" value="ECO:0007669"/>
    <property type="project" value="UniProtKB-SubCell"/>
</dbReference>
<accession>A0AAE1CVW2</accession>
<keyword evidence="12" id="KW-0539">Nucleus</keyword>
<evidence type="ECO:0000313" key="19">
    <source>
        <dbReference type="Proteomes" id="UP001283361"/>
    </source>
</evidence>
<dbReference type="FunFam" id="1.10.510.10:FF:000091">
    <property type="entry name" value="Calcium/calmodulin-dependent protein kinase kinase 2 isoform 1"/>
    <property type="match status" value="1"/>
</dbReference>
<evidence type="ECO:0000256" key="5">
    <source>
        <dbReference type="ARBA" id="ARBA00022527"/>
    </source>
</evidence>
<evidence type="ECO:0000256" key="13">
    <source>
        <dbReference type="ARBA" id="ARBA00047307"/>
    </source>
</evidence>
<feature type="region of interest" description="Disordered" evidence="16">
    <location>
        <begin position="517"/>
        <end position="550"/>
    </location>
</feature>
<keyword evidence="9" id="KW-0418">Kinase</keyword>
<feature type="compositionally biased region" description="Polar residues" evidence="16">
    <location>
        <begin position="67"/>
        <end position="76"/>
    </location>
</feature>
<dbReference type="PROSITE" id="PS00108">
    <property type="entry name" value="PROTEIN_KINASE_ST"/>
    <property type="match status" value="1"/>
</dbReference>
<feature type="compositionally biased region" description="Polar residues" evidence="16">
    <location>
        <begin position="125"/>
        <end position="134"/>
    </location>
</feature>
<comment type="catalytic activity">
    <reaction evidence="13">
        <text>L-threonyl-[protein] + ATP = O-phospho-L-threonyl-[protein] + ADP + H(+)</text>
        <dbReference type="Rhea" id="RHEA:46608"/>
        <dbReference type="Rhea" id="RHEA-COMP:11060"/>
        <dbReference type="Rhea" id="RHEA-COMP:11605"/>
        <dbReference type="ChEBI" id="CHEBI:15378"/>
        <dbReference type="ChEBI" id="CHEBI:30013"/>
        <dbReference type="ChEBI" id="CHEBI:30616"/>
        <dbReference type="ChEBI" id="CHEBI:61977"/>
        <dbReference type="ChEBI" id="CHEBI:456216"/>
        <dbReference type="EC" id="2.7.11.17"/>
    </reaction>
</comment>
<evidence type="ECO:0000256" key="9">
    <source>
        <dbReference type="ARBA" id="ARBA00022777"/>
    </source>
</evidence>
<evidence type="ECO:0000256" key="7">
    <source>
        <dbReference type="ARBA" id="ARBA00022679"/>
    </source>
</evidence>
<keyword evidence="5" id="KW-0723">Serine/threonine-protein kinase</keyword>
<keyword evidence="4" id="KW-0963">Cytoplasm</keyword>
<organism evidence="18 19">
    <name type="scientific">Elysia crispata</name>
    <name type="common">lettuce slug</name>
    <dbReference type="NCBI Taxonomy" id="231223"/>
    <lineage>
        <taxon>Eukaryota</taxon>
        <taxon>Metazoa</taxon>
        <taxon>Spiralia</taxon>
        <taxon>Lophotrochozoa</taxon>
        <taxon>Mollusca</taxon>
        <taxon>Gastropoda</taxon>
        <taxon>Heterobranchia</taxon>
        <taxon>Euthyneura</taxon>
        <taxon>Panpulmonata</taxon>
        <taxon>Sacoglossa</taxon>
        <taxon>Placobranchoidea</taxon>
        <taxon>Plakobranchidae</taxon>
        <taxon>Elysia</taxon>
    </lineage>
</organism>
<dbReference type="InterPro" id="IPR000719">
    <property type="entry name" value="Prot_kinase_dom"/>
</dbReference>
<reference evidence="18" key="1">
    <citation type="journal article" date="2023" name="G3 (Bethesda)">
        <title>A reference genome for the long-term kleptoplast-retaining sea slug Elysia crispata morphotype clarki.</title>
        <authorList>
            <person name="Eastman K.E."/>
            <person name="Pendleton A.L."/>
            <person name="Shaikh M.A."/>
            <person name="Suttiyut T."/>
            <person name="Ogas R."/>
            <person name="Tomko P."/>
            <person name="Gavelis G."/>
            <person name="Widhalm J.R."/>
            <person name="Wisecaver J.H."/>
        </authorList>
    </citation>
    <scope>NUCLEOTIDE SEQUENCE</scope>
    <source>
        <strain evidence="18">ECLA1</strain>
    </source>
</reference>
<keyword evidence="8 15" id="KW-0547">Nucleotide-binding</keyword>